<accession>A0A382LT29</accession>
<protein>
    <submittedName>
        <fullName evidence="2">Uncharacterized protein</fullName>
    </submittedName>
</protein>
<sequence length="140" mass="16088">MKSHRVVKKDERNNWEKISGKNLSMQSHSGNGNWKPVDDPNETINRILPKDIHNYFFFDGERMEKMVSEDTGRRKELKNAANKLSGIEVIDRAIRHLNSAARKFEAELSASGNTELTKIIQLKDKEVGKAEALKKRNKEI</sequence>
<evidence type="ECO:0000256" key="1">
    <source>
        <dbReference type="SAM" id="MobiDB-lite"/>
    </source>
</evidence>
<dbReference type="AlphaFoldDB" id="A0A382LT29"/>
<reference evidence="2" key="1">
    <citation type="submission" date="2018-05" db="EMBL/GenBank/DDBJ databases">
        <authorList>
            <person name="Lanie J.A."/>
            <person name="Ng W.-L."/>
            <person name="Kazmierczak K.M."/>
            <person name="Andrzejewski T.M."/>
            <person name="Davidsen T.M."/>
            <person name="Wayne K.J."/>
            <person name="Tettelin H."/>
            <person name="Glass J.I."/>
            <person name="Rusch D."/>
            <person name="Podicherti R."/>
            <person name="Tsui H.-C.T."/>
            <person name="Winkler M.E."/>
        </authorList>
    </citation>
    <scope>NUCLEOTIDE SEQUENCE</scope>
</reference>
<gene>
    <name evidence="2" type="ORF">METZ01_LOCUS292560</name>
</gene>
<name>A0A382LT29_9ZZZZ</name>
<evidence type="ECO:0000313" key="2">
    <source>
        <dbReference type="EMBL" id="SVC39706.1"/>
    </source>
</evidence>
<feature type="non-terminal residue" evidence="2">
    <location>
        <position position="140"/>
    </location>
</feature>
<feature type="region of interest" description="Disordered" evidence="1">
    <location>
        <begin position="1"/>
        <end position="41"/>
    </location>
</feature>
<feature type="compositionally biased region" description="Basic and acidic residues" evidence="1">
    <location>
        <begin position="8"/>
        <end position="19"/>
    </location>
</feature>
<feature type="compositionally biased region" description="Polar residues" evidence="1">
    <location>
        <begin position="21"/>
        <end position="32"/>
    </location>
</feature>
<organism evidence="2">
    <name type="scientific">marine metagenome</name>
    <dbReference type="NCBI Taxonomy" id="408172"/>
    <lineage>
        <taxon>unclassified sequences</taxon>
        <taxon>metagenomes</taxon>
        <taxon>ecological metagenomes</taxon>
    </lineage>
</organism>
<proteinExistence type="predicted"/>
<dbReference type="EMBL" id="UINC01088995">
    <property type="protein sequence ID" value="SVC39706.1"/>
    <property type="molecule type" value="Genomic_DNA"/>
</dbReference>